<comment type="caution">
    <text evidence="2">The sequence shown here is derived from an EMBL/GenBank/DDBJ whole genome shotgun (WGS) entry which is preliminary data.</text>
</comment>
<evidence type="ECO:0000256" key="1">
    <source>
        <dbReference type="SAM" id="MobiDB-lite"/>
    </source>
</evidence>
<evidence type="ECO:0000313" key="2">
    <source>
        <dbReference type="EMBL" id="MPC86492.1"/>
    </source>
</evidence>
<sequence length="75" mass="7728">MTFSSSTPIVMASGNGQSPAEESKNSSTGRLDEEIDGCFPVGGGNGKLVPGSSGQWFTTGGSKLSNEAKSGRFRR</sequence>
<dbReference type="EMBL" id="VSRR010071649">
    <property type="protein sequence ID" value="MPC86492.1"/>
    <property type="molecule type" value="Genomic_DNA"/>
</dbReference>
<feature type="compositionally biased region" description="Polar residues" evidence="1">
    <location>
        <begin position="1"/>
        <end position="29"/>
    </location>
</feature>
<feature type="compositionally biased region" description="Polar residues" evidence="1">
    <location>
        <begin position="52"/>
        <end position="68"/>
    </location>
</feature>
<name>A0A5B7IRM6_PORTR</name>
<gene>
    <name evidence="2" type="ORF">E2C01_081322</name>
</gene>
<proteinExistence type="predicted"/>
<evidence type="ECO:0000313" key="3">
    <source>
        <dbReference type="Proteomes" id="UP000324222"/>
    </source>
</evidence>
<dbReference type="AlphaFoldDB" id="A0A5B7IRM6"/>
<accession>A0A5B7IRM6</accession>
<keyword evidence="3" id="KW-1185">Reference proteome</keyword>
<dbReference type="Proteomes" id="UP000324222">
    <property type="component" value="Unassembled WGS sequence"/>
</dbReference>
<reference evidence="2 3" key="1">
    <citation type="submission" date="2019-05" db="EMBL/GenBank/DDBJ databases">
        <title>Another draft genome of Portunus trituberculatus and its Hox gene families provides insights of decapod evolution.</title>
        <authorList>
            <person name="Jeong J.-H."/>
            <person name="Song I."/>
            <person name="Kim S."/>
            <person name="Choi T."/>
            <person name="Kim D."/>
            <person name="Ryu S."/>
            <person name="Kim W."/>
        </authorList>
    </citation>
    <scope>NUCLEOTIDE SEQUENCE [LARGE SCALE GENOMIC DNA]</scope>
    <source>
        <tissue evidence="2">Muscle</tissue>
    </source>
</reference>
<feature type="region of interest" description="Disordered" evidence="1">
    <location>
        <begin position="1"/>
        <end position="75"/>
    </location>
</feature>
<organism evidence="2 3">
    <name type="scientific">Portunus trituberculatus</name>
    <name type="common">Swimming crab</name>
    <name type="synonym">Neptunus trituberculatus</name>
    <dbReference type="NCBI Taxonomy" id="210409"/>
    <lineage>
        <taxon>Eukaryota</taxon>
        <taxon>Metazoa</taxon>
        <taxon>Ecdysozoa</taxon>
        <taxon>Arthropoda</taxon>
        <taxon>Crustacea</taxon>
        <taxon>Multicrustacea</taxon>
        <taxon>Malacostraca</taxon>
        <taxon>Eumalacostraca</taxon>
        <taxon>Eucarida</taxon>
        <taxon>Decapoda</taxon>
        <taxon>Pleocyemata</taxon>
        <taxon>Brachyura</taxon>
        <taxon>Eubrachyura</taxon>
        <taxon>Portunoidea</taxon>
        <taxon>Portunidae</taxon>
        <taxon>Portuninae</taxon>
        <taxon>Portunus</taxon>
    </lineage>
</organism>
<protein>
    <submittedName>
        <fullName evidence="2">Uncharacterized protein</fullName>
    </submittedName>
</protein>